<reference evidence="3" key="3">
    <citation type="submission" date="2016-06" db="UniProtKB">
        <authorList>
            <consortium name="WormBaseParasite"/>
        </authorList>
    </citation>
    <scope>IDENTIFICATION</scope>
</reference>
<feature type="region of interest" description="Disordered" evidence="1">
    <location>
        <begin position="247"/>
        <end position="269"/>
    </location>
</feature>
<dbReference type="AlphaFoldDB" id="A0A183BPB1"/>
<sequence length="319" mass="34242">MASPPAFSAARLFAKLSGHQQQSIEQKMAELRAVYTTQQPPPSTTAATQCSNGSCNTSAKGDPTPPSPAAVVVAQQQRKTGAVGGVLAKLAESGKKRPQTAVSSSSTGGASGDKISLVDNIAQLAEECETKMGLDSTDQSITAYRLLLAKLDRKTNVEWFESVIVPAELLERNGIPVSELSLLTMGILVWRCTLNNARLLCLVNGVQQQLHEDSSTITASFEALKRAACKYKCMHHVITVGQRRPSAASTHSSCSSRRSSMSSGSYGQNYQQDSGMKLRILMCQSRSELQELPAHALRDAKFLLGSNINPLLCLCFPLT</sequence>
<feature type="region of interest" description="Disordered" evidence="1">
    <location>
        <begin position="37"/>
        <end position="68"/>
    </location>
</feature>
<name>A0A183BPB1_GLOPA</name>
<proteinExistence type="predicted"/>
<reference evidence="2" key="1">
    <citation type="submission" date="2013-12" db="EMBL/GenBank/DDBJ databases">
        <authorList>
            <person name="Aslett M."/>
        </authorList>
    </citation>
    <scope>NUCLEOTIDE SEQUENCE [LARGE SCALE GENOMIC DNA]</scope>
    <source>
        <strain evidence="2">Lindley</strain>
    </source>
</reference>
<evidence type="ECO:0000256" key="1">
    <source>
        <dbReference type="SAM" id="MobiDB-lite"/>
    </source>
</evidence>
<evidence type="ECO:0000313" key="2">
    <source>
        <dbReference type="Proteomes" id="UP000050741"/>
    </source>
</evidence>
<reference evidence="2" key="2">
    <citation type="submission" date="2014-05" db="EMBL/GenBank/DDBJ databases">
        <title>The genome and life-stage specific transcriptomes of Globodera pallida elucidate key aspects of plant parasitism by a cyst nematode.</title>
        <authorList>
            <person name="Cotton J.A."/>
            <person name="Lilley C.J."/>
            <person name="Jones L.M."/>
            <person name="Kikuchi T."/>
            <person name="Reid A.J."/>
            <person name="Thorpe P."/>
            <person name="Tsai I.J."/>
            <person name="Beasley H."/>
            <person name="Blok V."/>
            <person name="Cock P.J.A."/>
            <person name="Van den Akker S.E."/>
            <person name="Holroyd N."/>
            <person name="Hunt M."/>
            <person name="Mantelin S."/>
            <person name="Naghra H."/>
            <person name="Pain A."/>
            <person name="Palomares-Rius J.E."/>
            <person name="Zarowiecki M."/>
            <person name="Berriman M."/>
            <person name="Jones J.T."/>
            <person name="Urwin P.E."/>
        </authorList>
    </citation>
    <scope>NUCLEOTIDE SEQUENCE [LARGE SCALE GENOMIC DNA]</scope>
    <source>
        <strain evidence="2">Lindley</strain>
    </source>
</reference>
<organism evidence="2 3">
    <name type="scientific">Globodera pallida</name>
    <name type="common">Potato cyst nematode worm</name>
    <name type="synonym">Heterodera pallida</name>
    <dbReference type="NCBI Taxonomy" id="36090"/>
    <lineage>
        <taxon>Eukaryota</taxon>
        <taxon>Metazoa</taxon>
        <taxon>Ecdysozoa</taxon>
        <taxon>Nematoda</taxon>
        <taxon>Chromadorea</taxon>
        <taxon>Rhabditida</taxon>
        <taxon>Tylenchina</taxon>
        <taxon>Tylenchomorpha</taxon>
        <taxon>Tylenchoidea</taxon>
        <taxon>Heteroderidae</taxon>
        <taxon>Heteroderinae</taxon>
        <taxon>Globodera</taxon>
    </lineage>
</organism>
<feature type="compositionally biased region" description="Polar residues" evidence="1">
    <location>
        <begin position="50"/>
        <end position="59"/>
    </location>
</feature>
<accession>A0A183BPB1</accession>
<protein>
    <submittedName>
        <fullName evidence="3">Defective in cullin neddylation protein</fullName>
    </submittedName>
</protein>
<feature type="compositionally biased region" description="Low complexity" evidence="1">
    <location>
        <begin position="247"/>
        <end position="265"/>
    </location>
</feature>
<evidence type="ECO:0000313" key="3">
    <source>
        <dbReference type="WBParaSite" id="GPLIN_000244700"/>
    </source>
</evidence>
<keyword evidence="2" id="KW-1185">Reference proteome</keyword>
<dbReference type="WBParaSite" id="GPLIN_000244700">
    <property type="protein sequence ID" value="GPLIN_000244700"/>
    <property type="gene ID" value="GPLIN_000244700"/>
</dbReference>
<dbReference type="Proteomes" id="UP000050741">
    <property type="component" value="Unassembled WGS sequence"/>
</dbReference>